<dbReference type="PANTHER" id="PTHR39335">
    <property type="entry name" value="BLL4220 PROTEIN"/>
    <property type="match status" value="1"/>
</dbReference>
<comment type="caution">
    <text evidence="1">The sequence shown here is derived from an EMBL/GenBank/DDBJ whole genome shotgun (WGS) entry which is preliminary data.</text>
</comment>
<accession>A0ABW5DME6</accession>
<proteinExistence type="predicted"/>
<gene>
    <name evidence="1" type="ORF">ACFSMZ_15480</name>
</gene>
<dbReference type="PANTHER" id="PTHR39335:SF1">
    <property type="entry name" value="BLL4220 PROTEIN"/>
    <property type="match status" value="1"/>
</dbReference>
<dbReference type="Pfam" id="PF03640">
    <property type="entry name" value="Lipoprotein_15"/>
    <property type="match status" value="1"/>
</dbReference>
<organism evidence="1 2">
    <name type="scientific">Chelativorans composti</name>
    <dbReference type="NCBI Taxonomy" id="768533"/>
    <lineage>
        <taxon>Bacteria</taxon>
        <taxon>Pseudomonadati</taxon>
        <taxon>Pseudomonadota</taxon>
        <taxon>Alphaproteobacteria</taxon>
        <taxon>Hyphomicrobiales</taxon>
        <taxon>Phyllobacteriaceae</taxon>
        <taxon>Chelativorans</taxon>
    </lineage>
</organism>
<evidence type="ECO:0000313" key="2">
    <source>
        <dbReference type="Proteomes" id="UP001597373"/>
    </source>
</evidence>
<dbReference type="RefSeq" id="WP_345099867.1">
    <property type="nucleotide sequence ID" value="NZ_BAABGS010000071.1"/>
</dbReference>
<protein>
    <submittedName>
        <fullName evidence="1">Uncharacterized protein</fullName>
    </submittedName>
</protein>
<keyword evidence="2" id="KW-1185">Reference proteome</keyword>
<sequence length="51" mass="5548">MPKGKFSVIKRKDGTSQWAYNGKPLYLWAGDKKPGETSGDGVGGVWHIAVE</sequence>
<evidence type="ECO:0000313" key="1">
    <source>
        <dbReference type="EMBL" id="MFD2261151.1"/>
    </source>
</evidence>
<dbReference type="InterPro" id="IPR005297">
    <property type="entry name" value="Lipoprotein_repeat"/>
</dbReference>
<reference evidence="2" key="1">
    <citation type="journal article" date="2019" name="Int. J. Syst. Evol. Microbiol.">
        <title>The Global Catalogue of Microorganisms (GCM) 10K type strain sequencing project: providing services to taxonomists for standard genome sequencing and annotation.</title>
        <authorList>
            <consortium name="The Broad Institute Genomics Platform"/>
            <consortium name="The Broad Institute Genome Sequencing Center for Infectious Disease"/>
            <person name="Wu L."/>
            <person name="Ma J."/>
        </authorList>
    </citation>
    <scope>NUCLEOTIDE SEQUENCE [LARGE SCALE GENOMIC DNA]</scope>
    <source>
        <strain evidence="2">KCTC 23707</strain>
    </source>
</reference>
<name>A0ABW5DME6_9HYPH</name>
<dbReference type="EMBL" id="JBHUIR010000062">
    <property type="protein sequence ID" value="MFD2261151.1"/>
    <property type="molecule type" value="Genomic_DNA"/>
</dbReference>
<dbReference type="Proteomes" id="UP001597373">
    <property type="component" value="Unassembled WGS sequence"/>
</dbReference>